<reference evidence="13" key="1">
    <citation type="journal article" date="2010" name="Nature">
        <title>The Amphimedon queenslandica genome and the evolution of animal complexity.</title>
        <authorList>
            <person name="Srivastava M."/>
            <person name="Simakov O."/>
            <person name="Chapman J."/>
            <person name="Fahey B."/>
            <person name="Gauthier M.E."/>
            <person name="Mitros T."/>
            <person name="Richards G.S."/>
            <person name="Conaco C."/>
            <person name="Dacre M."/>
            <person name="Hellsten U."/>
            <person name="Larroux C."/>
            <person name="Putnam N.H."/>
            <person name="Stanke M."/>
            <person name="Adamska M."/>
            <person name="Darling A."/>
            <person name="Degnan S.M."/>
            <person name="Oakley T.H."/>
            <person name="Plachetzki D.C."/>
            <person name="Zhai Y."/>
            <person name="Adamski M."/>
            <person name="Calcino A."/>
            <person name="Cummins S.F."/>
            <person name="Goodstein D.M."/>
            <person name="Harris C."/>
            <person name="Jackson D.J."/>
            <person name="Leys S.P."/>
            <person name="Shu S."/>
            <person name="Woodcroft B.J."/>
            <person name="Vervoort M."/>
            <person name="Kosik K.S."/>
            <person name="Manning G."/>
            <person name="Degnan B.M."/>
            <person name="Rokhsar D.S."/>
        </authorList>
    </citation>
    <scope>NUCLEOTIDE SEQUENCE [LARGE SCALE GENOMIC DNA]</scope>
</reference>
<dbReference type="KEGG" id="aqu:100632226"/>
<comment type="subcellular location">
    <subcellularLocation>
        <location evidence="1">Mitochondrion inner membrane</location>
        <topology evidence="1">Multi-pass membrane protein</topology>
    </subcellularLocation>
</comment>
<keyword evidence="9 10" id="KW-0472">Membrane</keyword>
<reference evidence="12" key="2">
    <citation type="submission" date="2017-05" db="UniProtKB">
        <authorList>
            <consortium name="EnsemblMetazoa"/>
        </authorList>
    </citation>
    <scope>IDENTIFICATION</scope>
</reference>
<feature type="repeat" description="Solcar" evidence="10">
    <location>
        <begin position="102"/>
        <end position="194"/>
    </location>
</feature>
<accession>A0A1X7VV52</accession>
<protein>
    <recommendedName>
        <fullName evidence="14">Mitochondrial uncoupling protein 4</fullName>
    </recommendedName>
</protein>
<sequence>MEDFLWKYLLTIMAAGVSETVTFPLDLTKTRLQIQGELQKTTAYKGMLRTAYEIVRGEGFFKLWKGLQPAVVRHAVYSGCRMSFYEILRDSVFKKDSTTGKFPLWKAIPTGMIAGASAQFLASPTDLVKIILQAEGKKVLEGKPIKYKGSIDVLRIILKEDGFRGLWRGWIPNCQRAAIVCLGDLTTYDTAKQSILRNTSLKDNAITHSLSSFTSGLVSAILGTPADVMKTRMMNQPYINGRGTLYSSTFDCLLKTVKAEGVPALWKGFVPTWSRMAPWSLTFWLVYEEIRVIAGVGNF</sequence>
<dbReference type="SUPFAM" id="SSF103506">
    <property type="entry name" value="Mitochondrial carrier"/>
    <property type="match status" value="1"/>
</dbReference>
<name>A0A1X7VV52_AMPQE</name>
<proteinExistence type="inferred from homology"/>
<evidence type="ECO:0000256" key="8">
    <source>
        <dbReference type="ARBA" id="ARBA00023128"/>
    </source>
</evidence>
<keyword evidence="5" id="KW-0677">Repeat</keyword>
<dbReference type="PRINTS" id="PR00784">
    <property type="entry name" value="MTUNCOUPLING"/>
</dbReference>
<dbReference type="InterPro" id="IPR050391">
    <property type="entry name" value="Mito_Metabolite_Transporter"/>
</dbReference>
<keyword evidence="6" id="KW-0999">Mitochondrion inner membrane</keyword>
<keyword evidence="4 10" id="KW-0812">Transmembrane</keyword>
<gene>
    <name evidence="12" type="primary">100632226</name>
</gene>
<dbReference type="InParanoid" id="A0A1X7VV52"/>
<dbReference type="AlphaFoldDB" id="A0A1X7VV52"/>
<comment type="similarity">
    <text evidence="2 11">Belongs to the mitochondrial carrier (TC 2.A.29) family.</text>
</comment>
<dbReference type="OrthoDB" id="756301at2759"/>
<evidence type="ECO:0000256" key="4">
    <source>
        <dbReference type="ARBA" id="ARBA00022692"/>
    </source>
</evidence>
<dbReference type="InterPro" id="IPR002067">
    <property type="entry name" value="MCP"/>
</dbReference>
<evidence type="ECO:0000256" key="9">
    <source>
        <dbReference type="ARBA" id="ARBA00023136"/>
    </source>
</evidence>
<dbReference type="PANTHER" id="PTHR45618">
    <property type="entry name" value="MITOCHONDRIAL DICARBOXYLATE CARRIER-RELATED"/>
    <property type="match status" value="1"/>
</dbReference>
<dbReference type="Gene3D" id="1.50.40.10">
    <property type="entry name" value="Mitochondrial carrier domain"/>
    <property type="match status" value="1"/>
</dbReference>
<evidence type="ECO:0000313" key="13">
    <source>
        <dbReference type="Proteomes" id="UP000007879"/>
    </source>
</evidence>
<dbReference type="FunFam" id="1.50.40.10:FF:000062">
    <property type="entry name" value="mitochondrial uncoupling protein 3"/>
    <property type="match status" value="1"/>
</dbReference>
<evidence type="ECO:0000256" key="11">
    <source>
        <dbReference type="RuleBase" id="RU000488"/>
    </source>
</evidence>
<keyword evidence="13" id="KW-1185">Reference proteome</keyword>
<dbReference type="GO" id="GO:0005743">
    <property type="term" value="C:mitochondrial inner membrane"/>
    <property type="evidence" value="ECO:0007669"/>
    <property type="project" value="UniProtKB-SubCell"/>
</dbReference>
<evidence type="ECO:0000256" key="3">
    <source>
        <dbReference type="ARBA" id="ARBA00022448"/>
    </source>
</evidence>
<keyword evidence="8" id="KW-0496">Mitochondrion</keyword>
<keyword evidence="7" id="KW-1133">Transmembrane helix</keyword>
<dbReference type="Proteomes" id="UP000007879">
    <property type="component" value="Unassembled WGS sequence"/>
</dbReference>
<dbReference type="OMA" id="FPFWKAV"/>
<organism evidence="12">
    <name type="scientific">Amphimedon queenslandica</name>
    <name type="common">Sponge</name>
    <dbReference type="NCBI Taxonomy" id="400682"/>
    <lineage>
        <taxon>Eukaryota</taxon>
        <taxon>Metazoa</taxon>
        <taxon>Porifera</taxon>
        <taxon>Demospongiae</taxon>
        <taxon>Heteroscleromorpha</taxon>
        <taxon>Haplosclerida</taxon>
        <taxon>Niphatidae</taxon>
        <taxon>Amphimedon</taxon>
    </lineage>
</organism>
<dbReference type="InterPro" id="IPR023395">
    <property type="entry name" value="MCP_dom_sf"/>
</dbReference>
<keyword evidence="3 11" id="KW-0813">Transport</keyword>
<feature type="repeat" description="Solcar" evidence="10">
    <location>
        <begin position="203"/>
        <end position="293"/>
    </location>
</feature>
<evidence type="ECO:0000313" key="12">
    <source>
        <dbReference type="EnsemblMetazoa" id="Aqu2.1.43992_001"/>
    </source>
</evidence>
<evidence type="ECO:0000256" key="10">
    <source>
        <dbReference type="PROSITE-ProRule" id="PRU00282"/>
    </source>
</evidence>
<feature type="repeat" description="Solcar" evidence="10">
    <location>
        <begin position="2"/>
        <end position="91"/>
    </location>
</feature>
<dbReference type="EnsemblMetazoa" id="XM_019993127.1">
    <property type="protein sequence ID" value="XP_019848686.1"/>
    <property type="gene ID" value="LOC100632226"/>
</dbReference>
<evidence type="ECO:0000256" key="1">
    <source>
        <dbReference type="ARBA" id="ARBA00004448"/>
    </source>
</evidence>
<dbReference type="GO" id="GO:0055085">
    <property type="term" value="P:transmembrane transport"/>
    <property type="evidence" value="ECO:0007669"/>
    <property type="project" value="InterPro"/>
</dbReference>
<dbReference type="EnsemblMetazoa" id="Aqu2.1.43992_001">
    <property type="protein sequence ID" value="Aqu2.1.43992_001"/>
    <property type="gene ID" value="Aqu2.1.43992"/>
</dbReference>
<evidence type="ECO:0000256" key="7">
    <source>
        <dbReference type="ARBA" id="ARBA00022989"/>
    </source>
</evidence>
<dbReference type="InterPro" id="IPR018108">
    <property type="entry name" value="MCP_transmembrane"/>
</dbReference>
<dbReference type="eggNOG" id="KOG0753">
    <property type="taxonomic scope" value="Eukaryota"/>
</dbReference>
<evidence type="ECO:0008006" key="14">
    <source>
        <dbReference type="Google" id="ProtNLM"/>
    </source>
</evidence>
<dbReference type="PROSITE" id="PS50920">
    <property type="entry name" value="SOLCAR"/>
    <property type="match status" value="3"/>
</dbReference>
<dbReference type="Pfam" id="PF00153">
    <property type="entry name" value="Mito_carr"/>
    <property type="match status" value="3"/>
</dbReference>
<dbReference type="STRING" id="400682.A0A1X7VV52"/>
<evidence type="ECO:0000256" key="5">
    <source>
        <dbReference type="ARBA" id="ARBA00022737"/>
    </source>
</evidence>
<evidence type="ECO:0000256" key="2">
    <source>
        <dbReference type="ARBA" id="ARBA00006375"/>
    </source>
</evidence>
<evidence type="ECO:0000256" key="6">
    <source>
        <dbReference type="ARBA" id="ARBA00022792"/>
    </source>
</evidence>